<feature type="domain" description="NAD-dependent epimerase/dehydratase" evidence="2">
    <location>
        <begin position="3"/>
        <end position="205"/>
    </location>
</feature>
<protein>
    <submittedName>
        <fullName evidence="3">NAD(P)-dependent oxidoreductase</fullName>
    </submittedName>
</protein>
<dbReference type="SUPFAM" id="SSF51735">
    <property type="entry name" value="NAD(P)-binding Rossmann-fold domains"/>
    <property type="match status" value="1"/>
</dbReference>
<gene>
    <name evidence="3" type="ORF">EHQ62_15480</name>
</gene>
<evidence type="ECO:0000256" key="1">
    <source>
        <dbReference type="ARBA" id="ARBA00007637"/>
    </source>
</evidence>
<dbReference type="Pfam" id="PF01370">
    <property type="entry name" value="Epimerase"/>
    <property type="match status" value="1"/>
</dbReference>
<dbReference type="EMBL" id="RQGH01000032">
    <property type="protein sequence ID" value="TGL60407.1"/>
    <property type="molecule type" value="Genomic_DNA"/>
</dbReference>
<dbReference type="InterPro" id="IPR001509">
    <property type="entry name" value="Epimerase_deHydtase"/>
</dbReference>
<dbReference type="Gene3D" id="3.40.50.720">
    <property type="entry name" value="NAD(P)-binding Rossmann-like Domain"/>
    <property type="match status" value="1"/>
</dbReference>
<comment type="similarity">
    <text evidence="1">Belongs to the NAD(P)-dependent epimerase/dehydratase family.</text>
</comment>
<dbReference type="Proteomes" id="UP000297567">
    <property type="component" value="Unassembled WGS sequence"/>
</dbReference>
<dbReference type="RefSeq" id="WP_135644505.1">
    <property type="nucleotide sequence ID" value="NZ_RQGH01000032.1"/>
</dbReference>
<dbReference type="PANTHER" id="PTHR43000">
    <property type="entry name" value="DTDP-D-GLUCOSE 4,6-DEHYDRATASE-RELATED"/>
    <property type="match status" value="1"/>
</dbReference>
<dbReference type="InterPro" id="IPR036291">
    <property type="entry name" value="NAD(P)-bd_dom_sf"/>
</dbReference>
<evidence type="ECO:0000259" key="2">
    <source>
        <dbReference type="Pfam" id="PF01370"/>
    </source>
</evidence>
<name>A0A4Z0ZWG1_9LEPT</name>
<organism evidence="3 4">
    <name type="scientific">Leptospira jelokensis</name>
    <dbReference type="NCBI Taxonomy" id="2484931"/>
    <lineage>
        <taxon>Bacteria</taxon>
        <taxon>Pseudomonadati</taxon>
        <taxon>Spirochaetota</taxon>
        <taxon>Spirochaetia</taxon>
        <taxon>Leptospirales</taxon>
        <taxon>Leptospiraceae</taxon>
        <taxon>Leptospira</taxon>
    </lineage>
</organism>
<evidence type="ECO:0000313" key="4">
    <source>
        <dbReference type="Proteomes" id="UP000297567"/>
    </source>
</evidence>
<evidence type="ECO:0000313" key="3">
    <source>
        <dbReference type="EMBL" id="TGL60407.1"/>
    </source>
</evidence>
<accession>A0A4Z0ZWG1</accession>
<proteinExistence type="inferred from homology"/>
<dbReference type="AlphaFoldDB" id="A0A4Z0ZWG1"/>
<comment type="caution">
    <text evidence="3">The sequence shown here is derived from an EMBL/GenBank/DDBJ whole genome shotgun (WGS) entry which is preliminary data.</text>
</comment>
<keyword evidence="4" id="KW-1185">Reference proteome</keyword>
<reference evidence="3" key="1">
    <citation type="journal article" date="2019" name="PLoS Negl. Trop. Dis.">
        <title>Revisiting the worldwide diversity of Leptospira species in the environment.</title>
        <authorList>
            <person name="Vincent A.T."/>
            <person name="Schiettekatte O."/>
            <person name="Bourhy P."/>
            <person name="Veyrier F.J."/>
            <person name="Picardeau M."/>
        </authorList>
    </citation>
    <scope>NUCLEOTIDE SEQUENCE [LARGE SCALE GENOMIC DNA]</scope>
    <source>
        <strain evidence="3">201702451</strain>
    </source>
</reference>
<dbReference type="CDD" id="cd08946">
    <property type="entry name" value="SDR_e"/>
    <property type="match status" value="1"/>
</dbReference>
<sequence>MKVLVFGGSGFLGSHVADALSDAGHEVAIFDLVKSPWLRPDHKFYSGDLLDENIVSEIVSGFDIVYNFAALADLNQALDKPVDTIRINVLGNTYILEACRKHKIKRFLYASTVYVYSREGGFYRCSKQASESYIEEYQKCFGLDFTILRYGSLYGPRSDDSNGLYRIVKSALETGRITYEGSADSLREYIHVEDAARASVVAMGDEFKNQSVVLTGQEPMRVIELLKMLAEILGRPDSVEFLEGDQIGHYVRTPYAYQPKLGRKYIPPMHVDLGQGLLQLIDEIKKTS</sequence>